<gene>
    <name evidence="2" type="ORF">HID58_050301</name>
</gene>
<keyword evidence="3" id="KW-1185">Reference proteome</keyword>
<reference evidence="2 3" key="1">
    <citation type="submission" date="2021-05" db="EMBL/GenBank/DDBJ databases">
        <title>Genome Assembly of Synthetic Allotetraploid Brassica napus Reveals Homoeologous Exchanges between Subgenomes.</title>
        <authorList>
            <person name="Davis J.T."/>
        </authorList>
    </citation>
    <scope>NUCLEOTIDE SEQUENCE [LARGE SCALE GENOMIC DNA]</scope>
    <source>
        <strain evidence="3">cv. Da-Ae</strain>
        <tissue evidence="2">Seedling</tissue>
    </source>
</reference>
<evidence type="ECO:0000313" key="2">
    <source>
        <dbReference type="EMBL" id="KAH0887872.1"/>
    </source>
</evidence>
<feature type="region of interest" description="Disordered" evidence="1">
    <location>
        <begin position="26"/>
        <end position="50"/>
    </location>
</feature>
<feature type="compositionally biased region" description="Basic and acidic residues" evidence="1">
    <location>
        <begin position="400"/>
        <end position="415"/>
    </location>
</feature>
<feature type="compositionally biased region" description="Polar residues" evidence="1">
    <location>
        <begin position="26"/>
        <end position="36"/>
    </location>
</feature>
<comment type="caution">
    <text evidence="2">The sequence shown here is derived from an EMBL/GenBank/DDBJ whole genome shotgun (WGS) entry which is preliminary data.</text>
</comment>
<dbReference type="Proteomes" id="UP000824890">
    <property type="component" value="Unassembled WGS sequence"/>
</dbReference>
<feature type="region of interest" description="Disordered" evidence="1">
    <location>
        <begin position="382"/>
        <end position="433"/>
    </location>
</feature>
<feature type="compositionally biased region" description="Basic residues" evidence="1">
    <location>
        <begin position="421"/>
        <end position="433"/>
    </location>
</feature>
<organism evidence="2 3">
    <name type="scientific">Brassica napus</name>
    <name type="common">Rape</name>
    <dbReference type="NCBI Taxonomy" id="3708"/>
    <lineage>
        <taxon>Eukaryota</taxon>
        <taxon>Viridiplantae</taxon>
        <taxon>Streptophyta</taxon>
        <taxon>Embryophyta</taxon>
        <taxon>Tracheophyta</taxon>
        <taxon>Spermatophyta</taxon>
        <taxon>Magnoliopsida</taxon>
        <taxon>eudicotyledons</taxon>
        <taxon>Gunneridae</taxon>
        <taxon>Pentapetalae</taxon>
        <taxon>rosids</taxon>
        <taxon>malvids</taxon>
        <taxon>Brassicales</taxon>
        <taxon>Brassicaceae</taxon>
        <taxon>Brassiceae</taxon>
        <taxon>Brassica</taxon>
    </lineage>
</organism>
<dbReference type="EMBL" id="JAGKQM010000013">
    <property type="protein sequence ID" value="KAH0887872.1"/>
    <property type="molecule type" value="Genomic_DNA"/>
</dbReference>
<protein>
    <submittedName>
        <fullName evidence="2">Uncharacterized protein</fullName>
    </submittedName>
</protein>
<evidence type="ECO:0000256" key="1">
    <source>
        <dbReference type="SAM" id="MobiDB-lite"/>
    </source>
</evidence>
<accession>A0ABQ8A6F5</accession>
<name>A0ABQ8A6F5_BRANA</name>
<evidence type="ECO:0000313" key="3">
    <source>
        <dbReference type="Proteomes" id="UP000824890"/>
    </source>
</evidence>
<proteinExistence type="predicted"/>
<sequence length="433" mass="45914">MGLFSSLASPPCLSFPLTHSAMVSNGTLASPSSQSDKLQDPPPMALDSSSAPLGVELPILRGCDTDIVAPPCTEAQASQIISASHLPTVEANVTSGSTTSNQFVPSLGSWEKPLIFVPPTTPSVPSTPTEFDKALVGNQLASLWPILNDGIVNKQDKNKHPNRSLQVPLEKLPLPELKADGSLRFPWAARLGPQSRNLFRATSPTYRLDGTPESAVPSPSPSTQKVVTEQESLPATNLACEVPKICNQFSALDVLPVSSESEETITEKAATNSGLGLAQDQETPFVAPNVSTESPGNNVAAHNSILSTRIQQGIQTTPPSLITSTPTLADFQSAQAATPSMESSPSTKLINNEDQNTYVVDPSTTTSDVHVFESPSRFSALGDVDGAENESLSSLGLTRGGRETRPPIKFQDLEWKTVQGRGKHGRRGRGSKH</sequence>